<protein>
    <submittedName>
        <fullName evidence="2">Anti-sigma factor</fullName>
    </submittedName>
</protein>
<evidence type="ECO:0000256" key="1">
    <source>
        <dbReference type="SAM" id="Phobius"/>
    </source>
</evidence>
<comment type="caution">
    <text evidence="2">The sequence shown here is derived from an EMBL/GenBank/DDBJ whole genome shotgun (WGS) entry which is preliminary data.</text>
</comment>
<dbReference type="Proteomes" id="UP001240171">
    <property type="component" value="Unassembled WGS sequence"/>
</dbReference>
<keyword evidence="1" id="KW-1133">Transmembrane helix</keyword>
<proteinExistence type="predicted"/>
<evidence type="ECO:0000313" key="3">
    <source>
        <dbReference type="Proteomes" id="UP001240171"/>
    </source>
</evidence>
<accession>A0ABT9CBI9</accession>
<organism evidence="2 3">
    <name type="scientific">Paenibacillus lacisoli</name>
    <dbReference type="NCBI Taxonomy" id="3064525"/>
    <lineage>
        <taxon>Bacteria</taxon>
        <taxon>Bacillati</taxon>
        <taxon>Bacillota</taxon>
        <taxon>Bacilli</taxon>
        <taxon>Bacillales</taxon>
        <taxon>Paenibacillaceae</taxon>
        <taxon>Paenibacillus</taxon>
    </lineage>
</organism>
<keyword evidence="1" id="KW-0812">Transmembrane</keyword>
<evidence type="ECO:0000313" key="2">
    <source>
        <dbReference type="EMBL" id="MDO7905051.1"/>
    </source>
</evidence>
<sequence length="209" mass="23729">MKCREAKEVFGLLEELPEHDLRRIRAKRHVEQCPVCSSEQEEWEELRLLMMSIPDEVTDAQAEAVNRNVMNRIYAESPWLVPGEVKQTRVPPVIRSHLRLWIAAFVALFLCSFIYWMTDQPVAHEQAADSAAAQHETVQATGILPTGIAGSPQTAEQFNYNIPVPKNGITDPLVVSMAPAYPQYWMALSLLALCLAIVSIRWVHRVRRT</sequence>
<feature type="transmembrane region" description="Helical" evidence="1">
    <location>
        <begin position="98"/>
        <end position="117"/>
    </location>
</feature>
<gene>
    <name evidence="2" type="ORF">Q5741_01325</name>
</gene>
<keyword evidence="3" id="KW-1185">Reference proteome</keyword>
<dbReference type="EMBL" id="JAUQTB010000001">
    <property type="protein sequence ID" value="MDO7905051.1"/>
    <property type="molecule type" value="Genomic_DNA"/>
</dbReference>
<reference evidence="2 3" key="1">
    <citation type="submission" date="2023-07" db="EMBL/GenBank/DDBJ databases">
        <title>Paenibacillus sp. JX-17 nov. isolated from soil.</title>
        <authorList>
            <person name="Wan Y."/>
            <person name="Liu B."/>
        </authorList>
    </citation>
    <scope>NUCLEOTIDE SEQUENCE [LARGE SCALE GENOMIC DNA]</scope>
    <source>
        <strain evidence="2 3">JX-17</strain>
    </source>
</reference>
<keyword evidence="1" id="KW-0472">Membrane</keyword>
<dbReference type="RefSeq" id="WP_305022237.1">
    <property type="nucleotide sequence ID" value="NZ_JAUQTB010000001.1"/>
</dbReference>
<name>A0ABT9CBI9_9BACL</name>
<feature type="transmembrane region" description="Helical" evidence="1">
    <location>
        <begin position="184"/>
        <end position="203"/>
    </location>
</feature>